<comment type="subcellular location">
    <subcellularLocation>
        <location evidence="1">Cell membrane</location>
        <topology evidence="1">Multi-pass membrane protein</topology>
    </subcellularLocation>
</comment>
<evidence type="ECO:0000256" key="3">
    <source>
        <dbReference type="ARBA" id="ARBA00022989"/>
    </source>
</evidence>
<feature type="transmembrane region" description="Helical" evidence="5">
    <location>
        <begin position="117"/>
        <end position="135"/>
    </location>
</feature>
<reference evidence="7" key="2">
    <citation type="submission" date="2023-01" db="EMBL/GenBank/DDBJ databases">
        <authorList>
            <person name="Sun Q."/>
            <person name="Evtushenko L."/>
        </authorList>
    </citation>
    <scope>NUCLEOTIDE SEQUENCE</scope>
    <source>
        <strain evidence="7">VKM B-1499</strain>
    </source>
</reference>
<dbReference type="InterPro" id="IPR036640">
    <property type="entry name" value="ABC1_TM_sf"/>
</dbReference>
<feature type="transmembrane region" description="Helical" evidence="5">
    <location>
        <begin position="210"/>
        <end position="229"/>
    </location>
</feature>
<evidence type="ECO:0000256" key="1">
    <source>
        <dbReference type="ARBA" id="ARBA00004651"/>
    </source>
</evidence>
<evidence type="ECO:0000313" key="7">
    <source>
        <dbReference type="EMBL" id="GLK48453.1"/>
    </source>
</evidence>
<reference evidence="7" key="1">
    <citation type="journal article" date="2014" name="Int. J. Syst. Evol. Microbiol.">
        <title>Complete genome of a new Firmicutes species belonging to the dominant human colonic microbiota ('Ruminococcus bicirculans') reveals two chromosomes and a selective capacity to utilize plant glucans.</title>
        <authorList>
            <consortium name="NISC Comparative Sequencing Program"/>
            <person name="Wegmann U."/>
            <person name="Louis P."/>
            <person name="Goesmann A."/>
            <person name="Henrissat B."/>
            <person name="Duncan S.H."/>
            <person name="Flint H.J."/>
        </authorList>
    </citation>
    <scope>NUCLEOTIDE SEQUENCE</scope>
    <source>
        <strain evidence="7">VKM B-1499</strain>
    </source>
</reference>
<dbReference type="Proteomes" id="UP001143509">
    <property type="component" value="Unassembled WGS sequence"/>
</dbReference>
<proteinExistence type="predicted"/>
<feature type="domain" description="ABC transmembrane type-1" evidence="6">
    <location>
        <begin position="6"/>
        <end position="238"/>
    </location>
</feature>
<name>A0ABQ5T7T4_9CAUL</name>
<comment type="caution">
    <text evidence="7">The sequence shown here is derived from an EMBL/GenBank/DDBJ whole genome shotgun (WGS) entry which is preliminary data.</text>
</comment>
<accession>A0ABQ5T7T4</accession>
<keyword evidence="3 5" id="KW-1133">Transmembrane helix</keyword>
<dbReference type="RefSeq" id="WP_271164708.1">
    <property type="nucleotide sequence ID" value="NZ_BSFD01000003.1"/>
</dbReference>
<dbReference type="Pfam" id="PF13748">
    <property type="entry name" value="ABC_membrane_3"/>
    <property type="match status" value="1"/>
</dbReference>
<sequence>MILGLARSHAASLGSAYGLTSLAHLSGQLYPLITAFAIDGVLRGDFRPIIALGAWHLLMMALEVAAKMYDTRVFTRVYADLAGRFVERAHADGLPPSLITARAILSREYVDFLEKDVPGALTSAIGLITAMAVLISLDHVVGLICLGLILPLTIVNMGLGKRAVALNRGLNDRLEREVALLGRGRPTTVRRHFEAVAQWRIRLSDSEARAFGLMELSVIVLIGAALWRLSLGDAVQAGAVYAIFSYVWRFVIALDQVPATVQQIAKLKDLDRRMSQAATSE</sequence>
<keyword evidence="2 5" id="KW-0812">Transmembrane</keyword>
<organism evidence="7 8">
    <name type="scientific">Brevundimonas intermedia</name>
    <dbReference type="NCBI Taxonomy" id="74315"/>
    <lineage>
        <taxon>Bacteria</taxon>
        <taxon>Pseudomonadati</taxon>
        <taxon>Pseudomonadota</taxon>
        <taxon>Alphaproteobacteria</taxon>
        <taxon>Caulobacterales</taxon>
        <taxon>Caulobacteraceae</taxon>
        <taxon>Brevundimonas</taxon>
    </lineage>
</organism>
<evidence type="ECO:0000256" key="4">
    <source>
        <dbReference type="ARBA" id="ARBA00023136"/>
    </source>
</evidence>
<gene>
    <name evidence="7" type="ORF">GCM10017620_14260</name>
</gene>
<evidence type="ECO:0000256" key="2">
    <source>
        <dbReference type="ARBA" id="ARBA00022692"/>
    </source>
</evidence>
<feature type="transmembrane region" description="Helical" evidence="5">
    <location>
        <begin position="49"/>
        <end position="66"/>
    </location>
</feature>
<evidence type="ECO:0000313" key="8">
    <source>
        <dbReference type="Proteomes" id="UP001143509"/>
    </source>
</evidence>
<protein>
    <recommendedName>
        <fullName evidence="6">ABC transmembrane type-1 domain-containing protein</fullName>
    </recommendedName>
</protein>
<dbReference type="Gene3D" id="1.20.1560.10">
    <property type="entry name" value="ABC transporter type 1, transmembrane domain"/>
    <property type="match status" value="1"/>
</dbReference>
<dbReference type="EMBL" id="BSFD01000003">
    <property type="protein sequence ID" value="GLK48453.1"/>
    <property type="molecule type" value="Genomic_DNA"/>
</dbReference>
<keyword evidence="4 5" id="KW-0472">Membrane</keyword>
<dbReference type="InterPro" id="IPR011527">
    <property type="entry name" value="ABC1_TM_dom"/>
</dbReference>
<feature type="transmembrane region" description="Helical" evidence="5">
    <location>
        <begin position="141"/>
        <end position="159"/>
    </location>
</feature>
<feature type="transmembrane region" description="Helical" evidence="5">
    <location>
        <begin position="235"/>
        <end position="254"/>
    </location>
</feature>
<keyword evidence="8" id="KW-1185">Reference proteome</keyword>
<evidence type="ECO:0000256" key="5">
    <source>
        <dbReference type="SAM" id="Phobius"/>
    </source>
</evidence>
<evidence type="ECO:0000259" key="6">
    <source>
        <dbReference type="Pfam" id="PF13748"/>
    </source>
</evidence>
<dbReference type="SUPFAM" id="SSF90123">
    <property type="entry name" value="ABC transporter transmembrane region"/>
    <property type="match status" value="1"/>
</dbReference>